<organism evidence="1 2">
    <name type="scientific">Rhamnusium bicolor</name>
    <dbReference type="NCBI Taxonomy" id="1586634"/>
    <lineage>
        <taxon>Eukaryota</taxon>
        <taxon>Metazoa</taxon>
        <taxon>Ecdysozoa</taxon>
        <taxon>Arthropoda</taxon>
        <taxon>Hexapoda</taxon>
        <taxon>Insecta</taxon>
        <taxon>Pterygota</taxon>
        <taxon>Neoptera</taxon>
        <taxon>Endopterygota</taxon>
        <taxon>Coleoptera</taxon>
        <taxon>Polyphaga</taxon>
        <taxon>Cucujiformia</taxon>
        <taxon>Chrysomeloidea</taxon>
        <taxon>Cerambycidae</taxon>
        <taxon>Lepturinae</taxon>
        <taxon>Rhagiini</taxon>
        <taxon>Rhamnusium</taxon>
    </lineage>
</organism>
<keyword evidence="2" id="KW-1185">Reference proteome</keyword>
<protein>
    <recommendedName>
        <fullName evidence="3">Transposase</fullName>
    </recommendedName>
</protein>
<dbReference type="Proteomes" id="UP001162156">
    <property type="component" value="Unassembled WGS sequence"/>
</dbReference>
<comment type="caution">
    <text evidence="1">The sequence shown here is derived from an EMBL/GenBank/DDBJ whole genome shotgun (WGS) entry which is preliminary data.</text>
</comment>
<gene>
    <name evidence="1" type="ORF">NQ314_015209</name>
</gene>
<accession>A0AAV8WZH8</accession>
<evidence type="ECO:0000313" key="2">
    <source>
        <dbReference type="Proteomes" id="UP001162156"/>
    </source>
</evidence>
<dbReference type="EMBL" id="JANEYF010004223">
    <property type="protein sequence ID" value="KAJ8931813.1"/>
    <property type="molecule type" value="Genomic_DNA"/>
</dbReference>
<reference evidence="1" key="1">
    <citation type="journal article" date="2023" name="Insect Mol. Biol.">
        <title>Genome sequencing provides insights into the evolution of gene families encoding plant cell wall-degrading enzymes in longhorned beetles.</title>
        <authorList>
            <person name="Shin N.R."/>
            <person name="Okamura Y."/>
            <person name="Kirsch R."/>
            <person name="Pauchet Y."/>
        </authorList>
    </citation>
    <scope>NUCLEOTIDE SEQUENCE</scope>
    <source>
        <strain evidence="1">RBIC_L_NR</strain>
    </source>
</reference>
<dbReference type="AlphaFoldDB" id="A0AAV8WZH8"/>
<sequence length="130" mass="15096">MTSTYFTILNITEINSFIVYTDNNPIKQLNRHFLEKLAFDLFEPYLKVRVSTENLPKTIKLRIHEVCNVPVPEPTTSSAVSAIGRCKICSWKKNRKTKYPCQRCQNYLCLEHVIPMCESCRHTLEEAANN</sequence>
<evidence type="ECO:0000313" key="1">
    <source>
        <dbReference type="EMBL" id="KAJ8931813.1"/>
    </source>
</evidence>
<evidence type="ECO:0008006" key="3">
    <source>
        <dbReference type="Google" id="ProtNLM"/>
    </source>
</evidence>
<name>A0AAV8WZH8_9CUCU</name>
<proteinExistence type="predicted"/>